<dbReference type="InterPro" id="IPR001647">
    <property type="entry name" value="HTH_TetR"/>
</dbReference>
<dbReference type="SUPFAM" id="SSF46689">
    <property type="entry name" value="Homeodomain-like"/>
    <property type="match status" value="1"/>
</dbReference>
<dbReference type="Gene3D" id="1.10.357.10">
    <property type="entry name" value="Tetracycline Repressor, domain 2"/>
    <property type="match status" value="1"/>
</dbReference>
<dbReference type="InterPro" id="IPR041478">
    <property type="entry name" value="TetR_C_27"/>
</dbReference>
<dbReference type="GO" id="GO:0003700">
    <property type="term" value="F:DNA-binding transcription factor activity"/>
    <property type="evidence" value="ECO:0007669"/>
    <property type="project" value="TreeGrafter"/>
</dbReference>
<name>A0A4R3LV33_9HYPH</name>
<gene>
    <name evidence="6" type="ORF">EDC64_107222</name>
</gene>
<dbReference type="PANTHER" id="PTHR30055">
    <property type="entry name" value="HTH-TYPE TRANSCRIPTIONAL REGULATOR RUTR"/>
    <property type="match status" value="1"/>
</dbReference>
<dbReference type="AlphaFoldDB" id="A0A4R3LV33"/>
<dbReference type="InterPro" id="IPR009057">
    <property type="entry name" value="Homeodomain-like_sf"/>
</dbReference>
<keyword evidence="3" id="KW-0804">Transcription</keyword>
<organism evidence="6 7">
    <name type="scientific">Aquabacter spiritensis</name>
    <dbReference type="NCBI Taxonomy" id="933073"/>
    <lineage>
        <taxon>Bacteria</taxon>
        <taxon>Pseudomonadati</taxon>
        <taxon>Pseudomonadota</taxon>
        <taxon>Alphaproteobacteria</taxon>
        <taxon>Hyphomicrobiales</taxon>
        <taxon>Xanthobacteraceae</taxon>
        <taxon>Aquabacter</taxon>
    </lineage>
</organism>
<dbReference type="PANTHER" id="PTHR30055:SF151">
    <property type="entry name" value="TRANSCRIPTIONAL REGULATORY PROTEIN"/>
    <property type="match status" value="1"/>
</dbReference>
<dbReference type="PROSITE" id="PS50977">
    <property type="entry name" value="HTH_TETR_2"/>
    <property type="match status" value="1"/>
</dbReference>
<dbReference type="Proteomes" id="UP000294664">
    <property type="component" value="Unassembled WGS sequence"/>
</dbReference>
<evidence type="ECO:0000313" key="6">
    <source>
        <dbReference type="EMBL" id="TCT04404.1"/>
    </source>
</evidence>
<keyword evidence="2 4" id="KW-0238">DNA-binding</keyword>
<dbReference type="GO" id="GO:0000976">
    <property type="term" value="F:transcription cis-regulatory region binding"/>
    <property type="evidence" value="ECO:0007669"/>
    <property type="project" value="TreeGrafter"/>
</dbReference>
<sequence>MPLPVRTRETADETRERIARVAEALFRRMGYAKTAVADIAAELGMSPANVYRFFPSKNAIVEAICSRCLTEVEAQIRDIMARPVPARARLFDLFTAILAYHRANFFTERRIHDMVLVAIEANWTAIAAHKDRVTEGIAVLLRDGIAEGTFVPHDTDAASRVLSGAMVRFCHPILIAEEIDADLEARLHATLAFLLRSVEVDRTPF</sequence>
<evidence type="ECO:0000256" key="4">
    <source>
        <dbReference type="PROSITE-ProRule" id="PRU00335"/>
    </source>
</evidence>
<keyword evidence="1" id="KW-0805">Transcription regulation</keyword>
<evidence type="ECO:0000259" key="5">
    <source>
        <dbReference type="PROSITE" id="PS50977"/>
    </source>
</evidence>
<dbReference type="RefSeq" id="WP_132032017.1">
    <property type="nucleotide sequence ID" value="NZ_SMAI01000007.1"/>
</dbReference>
<reference evidence="6 7" key="1">
    <citation type="submission" date="2019-03" db="EMBL/GenBank/DDBJ databases">
        <title>Genomic Encyclopedia of Type Strains, Phase IV (KMG-IV): sequencing the most valuable type-strain genomes for metagenomic binning, comparative biology and taxonomic classification.</title>
        <authorList>
            <person name="Goeker M."/>
        </authorList>
    </citation>
    <scope>NUCLEOTIDE SEQUENCE [LARGE SCALE GENOMIC DNA]</scope>
    <source>
        <strain evidence="6 7">DSM 9035</strain>
    </source>
</reference>
<feature type="domain" description="HTH tetR-type" evidence="5">
    <location>
        <begin position="12"/>
        <end position="72"/>
    </location>
</feature>
<accession>A0A4R3LV33</accession>
<evidence type="ECO:0000256" key="3">
    <source>
        <dbReference type="ARBA" id="ARBA00023163"/>
    </source>
</evidence>
<dbReference type="SUPFAM" id="SSF48498">
    <property type="entry name" value="Tetracyclin repressor-like, C-terminal domain"/>
    <property type="match status" value="1"/>
</dbReference>
<evidence type="ECO:0000313" key="7">
    <source>
        <dbReference type="Proteomes" id="UP000294664"/>
    </source>
</evidence>
<dbReference type="Pfam" id="PF00440">
    <property type="entry name" value="TetR_N"/>
    <property type="match status" value="1"/>
</dbReference>
<feature type="DNA-binding region" description="H-T-H motif" evidence="4">
    <location>
        <begin position="35"/>
        <end position="54"/>
    </location>
</feature>
<dbReference type="OrthoDB" id="9802802at2"/>
<dbReference type="PRINTS" id="PR00455">
    <property type="entry name" value="HTHTETR"/>
</dbReference>
<protein>
    <submittedName>
        <fullName evidence="6">TetR family transcriptional regulator</fullName>
    </submittedName>
</protein>
<dbReference type="EMBL" id="SMAI01000007">
    <property type="protein sequence ID" value="TCT04404.1"/>
    <property type="molecule type" value="Genomic_DNA"/>
</dbReference>
<proteinExistence type="predicted"/>
<dbReference type="InterPro" id="IPR050109">
    <property type="entry name" value="HTH-type_TetR-like_transc_reg"/>
</dbReference>
<keyword evidence="7" id="KW-1185">Reference proteome</keyword>
<dbReference type="Pfam" id="PF17935">
    <property type="entry name" value="TetR_C_27"/>
    <property type="match status" value="1"/>
</dbReference>
<evidence type="ECO:0000256" key="2">
    <source>
        <dbReference type="ARBA" id="ARBA00023125"/>
    </source>
</evidence>
<dbReference type="InterPro" id="IPR036271">
    <property type="entry name" value="Tet_transcr_reg_TetR-rel_C_sf"/>
</dbReference>
<comment type="caution">
    <text evidence="6">The sequence shown here is derived from an EMBL/GenBank/DDBJ whole genome shotgun (WGS) entry which is preliminary data.</text>
</comment>
<evidence type="ECO:0000256" key="1">
    <source>
        <dbReference type="ARBA" id="ARBA00023015"/>
    </source>
</evidence>